<dbReference type="InterPro" id="IPR045714">
    <property type="entry name" value="DUF6070"/>
</dbReference>
<dbReference type="GeneID" id="93334883"/>
<evidence type="ECO:0000313" key="1">
    <source>
        <dbReference type="EMBL" id="RGC23429.1"/>
    </source>
</evidence>
<gene>
    <name evidence="1" type="ORF">DWX41_22385</name>
</gene>
<dbReference type="Pfam" id="PF19546">
    <property type="entry name" value="DUF6070"/>
    <property type="match status" value="1"/>
</dbReference>
<dbReference type="AlphaFoldDB" id="A0A3E2WCJ3"/>
<reference evidence="1 2" key="1">
    <citation type="submission" date="2018-08" db="EMBL/GenBank/DDBJ databases">
        <title>A genome reference for cultivated species of the human gut microbiota.</title>
        <authorList>
            <person name="Zou Y."/>
            <person name="Xue W."/>
            <person name="Luo G."/>
        </authorList>
    </citation>
    <scope>NUCLEOTIDE SEQUENCE [LARGE SCALE GENOMIC DNA]</scope>
    <source>
        <strain evidence="1 2">AF19-21</strain>
    </source>
</reference>
<comment type="caution">
    <text evidence="1">The sequence shown here is derived from an EMBL/GenBank/DDBJ whole genome shotgun (WGS) entry which is preliminary data.</text>
</comment>
<dbReference type="Proteomes" id="UP000261111">
    <property type="component" value="Unassembled WGS sequence"/>
</dbReference>
<dbReference type="RefSeq" id="WP_025656867.1">
    <property type="nucleotide sequence ID" value="NZ_QVIA01000045.1"/>
</dbReference>
<proteinExistence type="predicted"/>
<evidence type="ECO:0000313" key="2">
    <source>
        <dbReference type="Proteomes" id="UP000261111"/>
    </source>
</evidence>
<organism evidence="1 2">
    <name type="scientific">Hungatella hathewayi</name>
    <dbReference type="NCBI Taxonomy" id="154046"/>
    <lineage>
        <taxon>Bacteria</taxon>
        <taxon>Bacillati</taxon>
        <taxon>Bacillota</taxon>
        <taxon>Clostridia</taxon>
        <taxon>Lachnospirales</taxon>
        <taxon>Lachnospiraceae</taxon>
        <taxon>Hungatella</taxon>
    </lineage>
</organism>
<dbReference type="EMBL" id="QVIA01000045">
    <property type="protein sequence ID" value="RGC23429.1"/>
    <property type="molecule type" value="Genomic_DNA"/>
</dbReference>
<name>A0A3E2WCJ3_9FIRM</name>
<protein>
    <submittedName>
        <fullName evidence="1">Uncharacterized protein</fullName>
    </submittedName>
</protein>
<sequence>MSKKKAAVIIITVILAFTGSMLIWEMGKTQRDPEPESADEEAVDIRMLRPDERESTKDMEPVLVSMSQEEKSRIRETVLQAVEGCGDIYQSVDKGSADNVVLKEEDRHRLTDCLAGQGYASSCSSNDYNMRGAEALDEVLRQAELGKSVSTEFFTVTKSGTFEWRRLEFDAGELVMTYASAAWEKGRGPNISYMEKVQMYDWRYTEKGWLMLEKAKSKNHELDMHSMYRVLPLTEECREYCRNYIEPVKYKASNLFLTEWDEGSMDKIVFNDVFDILYEMEHGQAYDDRQSPGKVPAALYEAVITSWFPISAEKLQQMPGYHEEEKSYDWTAVGLWNTSHQSQQVPEVVEVRHHQDGTVTLVVDAVYILEGQDAAFTHEVTMKPDESGHMKYVGNHILAGGKESISDYIPRMDYE</sequence>
<accession>A0A3E2WCJ3</accession>